<accession>A0ABW3UDZ7</accession>
<comment type="caution">
    <text evidence="2">The sequence shown here is derived from an EMBL/GenBank/DDBJ whole genome shotgun (WGS) entry which is preliminary data.</text>
</comment>
<dbReference type="EMBL" id="JBHTLR010000034">
    <property type="protein sequence ID" value="MFD1218417.1"/>
    <property type="molecule type" value="Genomic_DNA"/>
</dbReference>
<keyword evidence="3" id="KW-1185">Reference proteome</keyword>
<evidence type="ECO:0000313" key="3">
    <source>
        <dbReference type="Proteomes" id="UP001597264"/>
    </source>
</evidence>
<name>A0ABW3UDZ7_9GAMM</name>
<feature type="region of interest" description="Disordered" evidence="1">
    <location>
        <begin position="34"/>
        <end position="76"/>
    </location>
</feature>
<organism evidence="2 3">
    <name type="scientific">Microbulbifer celer</name>
    <dbReference type="NCBI Taxonomy" id="435905"/>
    <lineage>
        <taxon>Bacteria</taxon>
        <taxon>Pseudomonadati</taxon>
        <taxon>Pseudomonadota</taxon>
        <taxon>Gammaproteobacteria</taxon>
        <taxon>Cellvibrionales</taxon>
        <taxon>Microbulbiferaceae</taxon>
        <taxon>Microbulbifer</taxon>
    </lineage>
</organism>
<evidence type="ECO:0000256" key="1">
    <source>
        <dbReference type="SAM" id="MobiDB-lite"/>
    </source>
</evidence>
<dbReference type="RefSeq" id="WP_230435039.1">
    <property type="nucleotide sequence ID" value="NZ_CP087715.1"/>
</dbReference>
<sequence>MNKRNVSAEKSNGRFTLLGLLLAALLITACGKSGEQQDSSADTTSEGDAVATARQAGEGAEAKNGEPDTDQASDPGSILDSIAEQYVQLVLALGNHDKSYVDAYYGPADWKASAEQDPASAAELANRAEQLLAQLPETVEPGDDLETLRIHYLKTQLRAVAYHAHHLGDAGFRDFDREAKALYDTEPPVQTFDEFEPVLAQLEQELPGEDPLYLRVKAFQDQFVIPEDKMPAVFDAAIEACRERTKQHVDLPQAESFKLEYVQDKPWSGYNWYQGNAHSLIQINTELPVHIDRAIDLGCHEGYPGHHTYNALLEQTLVEDKGWREYSVYPLFSPQSLIAEGSANYGIELAFPGGEKAEFEKETLYPLAGLNPARAEKYDRVLALKEKLSFAENIVARQYINGKIDRDRAVELFQQYAVMSPEKARQQVRFVDTYGAYVINYNWGKQLVKNYVEEGAQSQDARWQRFAKLLSSPRLPSSLNW</sequence>
<evidence type="ECO:0008006" key="4">
    <source>
        <dbReference type="Google" id="ProtNLM"/>
    </source>
</evidence>
<dbReference type="Proteomes" id="UP001597264">
    <property type="component" value="Unassembled WGS sequence"/>
</dbReference>
<evidence type="ECO:0000313" key="2">
    <source>
        <dbReference type="EMBL" id="MFD1218417.1"/>
    </source>
</evidence>
<dbReference type="PROSITE" id="PS51257">
    <property type="entry name" value="PROKAR_LIPOPROTEIN"/>
    <property type="match status" value="1"/>
</dbReference>
<gene>
    <name evidence="2" type="ORF">ACFQ2X_17585</name>
</gene>
<reference evidence="3" key="1">
    <citation type="journal article" date="2019" name="Int. J. Syst. Evol. Microbiol.">
        <title>The Global Catalogue of Microorganisms (GCM) 10K type strain sequencing project: providing services to taxonomists for standard genome sequencing and annotation.</title>
        <authorList>
            <consortium name="The Broad Institute Genomics Platform"/>
            <consortium name="The Broad Institute Genome Sequencing Center for Infectious Disease"/>
            <person name="Wu L."/>
            <person name="Ma J."/>
        </authorList>
    </citation>
    <scope>NUCLEOTIDE SEQUENCE [LARGE SCALE GENOMIC DNA]</scope>
    <source>
        <strain evidence="3">CCUG 54356</strain>
    </source>
</reference>
<feature type="compositionally biased region" description="Polar residues" evidence="1">
    <location>
        <begin position="34"/>
        <end position="46"/>
    </location>
</feature>
<protein>
    <recommendedName>
        <fullName evidence="4">DUF885 domain-containing protein</fullName>
    </recommendedName>
</protein>
<proteinExistence type="predicted"/>